<feature type="transmembrane region" description="Helical" evidence="8">
    <location>
        <begin position="175"/>
        <end position="192"/>
    </location>
</feature>
<evidence type="ECO:0000256" key="5">
    <source>
        <dbReference type="ARBA" id="ARBA00022989"/>
    </source>
</evidence>
<feature type="transmembrane region" description="Helical" evidence="8">
    <location>
        <begin position="292"/>
        <end position="314"/>
    </location>
</feature>
<feature type="transmembrane region" description="Helical" evidence="8">
    <location>
        <begin position="447"/>
        <end position="467"/>
    </location>
</feature>
<accession>A0A7X1PKX8</accession>
<feature type="transmembrane region" description="Helical" evidence="8">
    <location>
        <begin position="360"/>
        <end position="380"/>
    </location>
</feature>
<evidence type="ECO:0000256" key="1">
    <source>
        <dbReference type="ARBA" id="ARBA00004141"/>
    </source>
</evidence>
<dbReference type="PANTHER" id="PTHR31806">
    <property type="entry name" value="PURINE-CYTOSINE PERMEASE FCY2-RELATED"/>
    <property type="match status" value="1"/>
</dbReference>
<dbReference type="Gene3D" id="1.10.4160.10">
    <property type="entry name" value="Hydantoin permease"/>
    <property type="match status" value="1"/>
</dbReference>
<dbReference type="InterPro" id="IPR026030">
    <property type="entry name" value="Pur-cyt_permease_Fcy2/21/22"/>
</dbReference>
<evidence type="ECO:0000256" key="2">
    <source>
        <dbReference type="ARBA" id="ARBA00008974"/>
    </source>
</evidence>
<protein>
    <submittedName>
        <fullName evidence="9">Cytosine permease</fullName>
    </submittedName>
</protein>
<dbReference type="PANTHER" id="PTHR31806:SF1">
    <property type="entry name" value="PURINE-CYTOSINE PERMEASE FCY2-RELATED"/>
    <property type="match status" value="1"/>
</dbReference>
<dbReference type="Proteomes" id="UP000486534">
    <property type="component" value="Unassembled WGS sequence"/>
</dbReference>
<name>A0A7X1PKX8_9PSED</name>
<comment type="caution">
    <text evidence="9">The sequence shown here is derived from an EMBL/GenBank/DDBJ whole genome shotgun (WGS) entry which is preliminary data.</text>
</comment>
<dbReference type="AlphaFoldDB" id="A0A7X1PKX8"/>
<evidence type="ECO:0000313" key="9">
    <source>
        <dbReference type="EMBL" id="MQA53125.1"/>
    </source>
</evidence>
<dbReference type="PIRSF" id="PIRSF002744">
    <property type="entry name" value="Pur-cyt_permease"/>
    <property type="match status" value="1"/>
</dbReference>
<evidence type="ECO:0000256" key="8">
    <source>
        <dbReference type="SAM" id="Phobius"/>
    </source>
</evidence>
<feature type="transmembrane region" description="Helical" evidence="8">
    <location>
        <begin position="253"/>
        <end position="276"/>
    </location>
</feature>
<comment type="similarity">
    <text evidence="2 7">Belongs to the purine-cytosine permease (2.A.39) family.</text>
</comment>
<feature type="transmembrane region" description="Helical" evidence="8">
    <location>
        <begin position="58"/>
        <end position="83"/>
    </location>
</feature>
<dbReference type="GO" id="GO:0005886">
    <property type="term" value="C:plasma membrane"/>
    <property type="evidence" value="ECO:0007669"/>
    <property type="project" value="TreeGrafter"/>
</dbReference>
<feature type="transmembrane region" description="Helical" evidence="8">
    <location>
        <begin position="31"/>
        <end position="52"/>
    </location>
</feature>
<dbReference type="GO" id="GO:0022857">
    <property type="term" value="F:transmembrane transporter activity"/>
    <property type="evidence" value="ECO:0007669"/>
    <property type="project" value="InterPro"/>
</dbReference>
<dbReference type="InterPro" id="IPR001248">
    <property type="entry name" value="Pur-cyt_permease"/>
</dbReference>
<keyword evidence="5 8" id="KW-1133">Transmembrane helix</keyword>
<evidence type="ECO:0000256" key="7">
    <source>
        <dbReference type="PIRNR" id="PIRNR002744"/>
    </source>
</evidence>
<feature type="transmembrane region" description="Helical" evidence="8">
    <location>
        <begin position="104"/>
        <end position="124"/>
    </location>
</feature>
<evidence type="ECO:0000256" key="6">
    <source>
        <dbReference type="ARBA" id="ARBA00023136"/>
    </source>
</evidence>
<dbReference type="Pfam" id="PF02133">
    <property type="entry name" value="Transp_cyt_pur"/>
    <property type="match status" value="1"/>
</dbReference>
<feature type="transmembrane region" description="Helical" evidence="8">
    <location>
        <begin position="212"/>
        <end position="232"/>
    </location>
</feature>
<evidence type="ECO:0000256" key="3">
    <source>
        <dbReference type="ARBA" id="ARBA00022448"/>
    </source>
</evidence>
<feature type="transmembrane region" description="Helical" evidence="8">
    <location>
        <begin position="144"/>
        <end position="163"/>
    </location>
</feature>
<feature type="transmembrane region" description="Helical" evidence="8">
    <location>
        <begin position="334"/>
        <end position="354"/>
    </location>
</feature>
<keyword evidence="4 8" id="KW-0812">Transmembrane</keyword>
<reference evidence="9 10" key="1">
    <citation type="submission" date="2019-10" db="EMBL/GenBank/DDBJ databases">
        <title>Pseudomonas dajingensis sp. nov., isolated from the profound head ulcers of farmed Murray cod (Maccullochella peelii peelii).</title>
        <authorList>
            <person name="Liu Y."/>
        </authorList>
    </citation>
    <scope>NUCLEOTIDE SEQUENCE [LARGE SCALE GENOMIC DNA]</scope>
    <source>
        <strain evidence="9 10">MC042</strain>
    </source>
</reference>
<proteinExistence type="inferred from homology"/>
<keyword evidence="6 7" id="KW-0472">Membrane</keyword>
<dbReference type="EMBL" id="WHUV01000001">
    <property type="protein sequence ID" value="MQA53125.1"/>
    <property type="molecule type" value="Genomic_DNA"/>
</dbReference>
<keyword evidence="3 7" id="KW-0813">Transport</keyword>
<evidence type="ECO:0000313" key="10">
    <source>
        <dbReference type="Proteomes" id="UP000486534"/>
    </source>
</evidence>
<comment type="subcellular location">
    <subcellularLocation>
        <location evidence="1">Membrane</location>
        <topology evidence="1">Multi-pass membrane protein</topology>
    </subcellularLocation>
</comment>
<sequence>MTPGSPSATTVESRGVDTVPVGERNYRPWHVFTVLYGSNLTYSVIIFGSFPILFGLSWWASVASILCGCLIGSLLLAPMSLFGPRTGTNNAVSSGAHFGVAGRFIGTCLALFSALGFIAITIWTSGDALAAGFGRMMGITPGPLHQAACYALIAIVVIVVAVRGFHLLVRIQERLMMPLMSAVLLLGLLAFGEGFDAGYAGGEYALGDFWRTWISSMLINASVVLSYGVFVGDWTRYIDPQRHSCPSIMACTFFGGVLGMGGPMLWGVFVCISFAGEAANFIPALISHSPSWYVAGLLLLGLVAGIAQATVGLYGTGLDTSSLIPRLNRQQATLGIAMVAVALVYLGVFAWSAVSVVNAFLVLLLVITAPWILIMTIGYAQRRGHYYCDDLQVFTRAQTGGRYWYVRGINWRATGAWLAAALLGLAFCAAPPLYTGPWAHLAGGLDLSFVVAFVCGGLLFYLSLLLYPEPAYVFGPSGPGLGTREAAGAAPREIHLH</sequence>
<feature type="transmembrane region" description="Helical" evidence="8">
    <location>
        <begin position="416"/>
        <end position="435"/>
    </location>
</feature>
<dbReference type="RefSeq" id="WP_152897028.1">
    <property type="nucleotide sequence ID" value="NZ_WHUV01000001.1"/>
</dbReference>
<evidence type="ECO:0000256" key="4">
    <source>
        <dbReference type="ARBA" id="ARBA00022692"/>
    </source>
</evidence>
<gene>
    <name evidence="9" type="ORF">GDH07_07280</name>
</gene>
<organism evidence="9 10">
    <name type="scientific">Pseudomonas piscis</name>
    <dbReference type="NCBI Taxonomy" id="2614538"/>
    <lineage>
        <taxon>Bacteria</taxon>
        <taxon>Pseudomonadati</taxon>
        <taxon>Pseudomonadota</taxon>
        <taxon>Gammaproteobacteria</taxon>
        <taxon>Pseudomonadales</taxon>
        <taxon>Pseudomonadaceae</taxon>
        <taxon>Pseudomonas</taxon>
    </lineage>
</organism>